<keyword evidence="3" id="KW-1185">Reference proteome</keyword>
<sequence length="218" mass="24251">MYSSLSSFTSPSGHEASLRFFCFAESKKIELKELCTENGIGWYASQERLQMGGEPRTTYLFTQQQLQQQIRKTNHYLQRSQSESCQKKQREKKEASHPLRLLYTVPPSFLFPIPRLGDSRSAQANCIEIEATNPTNQQGRSASSSVACCCCKGDRSTTCALGVNYSSCGCSTSSQTKPHRQNSVDQKKDNRPLLLSSSSSDIIELSIGTNAPQPHRAQ</sequence>
<dbReference type="InParanoid" id="A0A5J5EQ22"/>
<protein>
    <submittedName>
        <fullName evidence="2">Uncharacterized protein</fullName>
    </submittedName>
</protein>
<dbReference type="AlphaFoldDB" id="A0A5J5EQ22"/>
<feature type="region of interest" description="Disordered" evidence="1">
    <location>
        <begin position="169"/>
        <end position="197"/>
    </location>
</feature>
<proteinExistence type="predicted"/>
<name>A0A5J5EQ22_9PEZI</name>
<dbReference type="Proteomes" id="UP000326924">
    <property type="component" value="Unassembled WGS sequence"/>
</dbReference>
<feature type="compositionally biased region" description="Polar residues" evidence="1">
    <location>
        <begin position="169"/>
        <end position="184"/>
    </location>
</feature>
<evidence type="ECO:0000313" key="3">
    <source>
        <dbReference type="Proteomes" id="UP000326924"/>
    </source>
</evidence>
<accession>A0A5J5EQ22</accession>
<reference evidence="2 3" key="1">
    <citation type="submission" date="2019-09" db="EMBL/GenBank/DDBJ databases">
        <title>Draft genome of the ectomycorrhizal ascomycete Sphaerosporella brunnea.</title>
        <authorList>
            <consortium name="DOE Joint Genome Institute"/>
            <person name="Benucci G.M."/>
            <person name="Marozzi G."/>
            <person name="Antonielli L."/>
            <person name="Sanchez S."/>
            <person name="Marco P."/>
            <person name="Wang X."/>
            <person name="Falini L.B."/>
            <person name="Barry K."/>
            <person name="Haridas S."/>
            <person name="Lipzen A."/>
            <person name="Labutti K."/>
            <person name="Grigoriev I.V."/>
            <person name="Murat C."/>
            <person name="Martin F."/>
            <person name="Albertini E."/>
            <person name="Donnini D."/>
            <person name="Bonito G."/>
        </authorList>
    </citation>
    <scope>NUCLEOTIDE SEQUENCE [LARGE SCALE GENOMIC DNA]</scope>
    <source>
        <strain evidence="2 3">Sb_GMNB300</strain>
    </source>
</reference>
<comment type="caution">
    <text evidence="2">The sequence shown here is derived from an EMBL/GenBank/DDBJ whole genome shotgun (WGS) entry which is preliminary data.</text>
</comment>
<dbReference type="EMBL" id="VXIS01000161">
    <property type="protein sequence ID" value="KAA8899955.1"/>
    <property type="molecule type" value="Genomic_DNA"/>
</dbReference>
<evidence type="ECO:0000313" key="2">
    <source>
        <dbReference type="EMBL" id="KAA8899955.1"/>
    </source>
</evidence>
<gene>
    <name evidence="2" type="ORF">FN846DRAFT_167091</name>
</gene>
<organism evidence="2 3">
    <name type="scientific">Sphaerosporella brunnea</name>
    <dbReference type="NCBI Taxonomy" id="1250544"/>
    <lineage>
        <taxon>Eukaryota</taxon>
        <taxon>Fungi</taxon>
        <taxon>Dikarya</taxon>
        <taxon>Ascomycota</taxon>
        <taxon>Pezizomycotina</taxon>
        <taxon>Pezizomycetes</taxon>
        <taxon>Pezizales</taxon>
        <taxon>Pyronemataceae</taxon>
        <taxon>Sphaerosporella</taxon>
    </lineage>
</organism>
<evidence type="ECO:0000256" key="1">
    <source>
        <dbReference type="SAM" id="MobiDB-lite"/>
    </source>
</evidence>